<protein>
    <submittedName>
        <fullName evidence="2">Uncharacterized protein</fullName>
    </submittedName>
</protein>
<comment type="caution">
    <text evidence="2">The sequence shown here is derived from an EMBL/GenBank/DDBJ whole genome shotgun (WGS) entry which is preliminary data.</text>
</comment>
<gene>
    <name evidence="2" type="ORF">Cgig2_016642</name>
</gene>
<evidence type="ECO:0000256" key="1">
    <source>
        <dbReference type="SAM" id="MobiDB-lite"/>
    </source>
</evidence>
<reference evidence="2" key="1">
    <citation type="submission" date="2022-04" db="EMBL/GenBank/DDBJ databases">
        <title>Carnegiea gigantea Genome sequencing and assembly v2.</title>
        <authorList>
            <person name="Copetti D."/>
            <person name="Sanderson M.J."/>
            <person name="Burquez A."/>
            <person name="Wojciechowski M.F."/>
        </authorList>
    </citation>
    <scope>NUCLEOTIDE SEQUENCE</scope>
    <source>
        <strain evidence="2">SGP5-SGP5p</strain>
        <tissue evidence="2">Aerial part</tissue>
    </source>
</reference>
<feature type="compositionally biased region" description="Polar residues" evidence="1">
    <location>
        <begin position="127"/>
        <end position="138"/>
    </location>
</feature>
<name>A0A9Q1L0A5_9CARY</name>
<dbReference type="AlphaFoldDB" id="A0A9Q1L0A5"/>
<evidence type="ECO:0000313" key="3">
    <source>
        <dbReference type="Proteomes" id="UP001153076"/>
    </source>
</evidence>
<feature type="region of interest" description="Disordered" evidence="1">
    <location>
        <begin position="94"/>
        <end position="138"/>
    </location>
</feature>
<accession>A0A9Q1L0A5</accession>
<organism evidence="2 3">
    <name type="scientific">Carnegiea gigantea</name>
    <dbReference type="NCBI Taxonomy" id="171969"/>
    <lineage>
        <taxon>Eukaryota</taxon>
        <taxon>Viridiplantae</taxon>
        <taxon>Streptophyta</taxon>
        <taxon>Embryophyta</taxon>
        <taxon>Tracheophyta</taxon>
        <taxon>Spermatophyta</taxon>
        <taxon>Magnoliopsida</taxon>
        <taxon>eudicotyledons</taxon>
        <taxon>Gunneridae</taxon>
        <taxon>Pentapetalae</taxon>
        <taxon>Caryophyllales</taxon>
        <taxon>Cactineae</taxon>
        <taxon>Cactaceae</taxon>
        <taxon>Cactoideae</taxon>
        <taxon>Echinocereeae</taxon>
        <taxon>Carnegiea</taxon>
    </lineage>
</organism>
<dbReference type="EMBL" id="JAKOGI010000006">
    <property type="protein sequence ID" value="KAJ8452061.1"/>
    <property type="molecule type" value="Genomic_DNA"/>
</dbReference>
<proteinExistence type="predicted"/>
<sequence length="154" mass="16855">MMTQTPTIELHSYDHHQHHHFGVISIEAESDSKTQLNSKPSLLTITLRNPPKNSDHKPDRQIGNTISENIGSVGNPNPFFLALTEVDLVEADAEVGDDLEPRQGVDEGRVRARRGASDDGADGGGVLSQNWARSGSGTFQKRKRLTRLLSSCSK</sequence>
<dbReference type="Proteomes" id="UP001153076">
    <property type="component" value="Unassembled WGS sequence"/>
</dbReference>
<keyword evidence="3" id="KW-1185">Reference proteome</keyword>
<feature type="compositionally biased region" description="Basic and acidic residues" evidence="1">
    <location>
        <begin position="99"/>
        <end position="110"/>
    </location>
</feature>
<evidence type="ECO:0000313" key="2">
    <source>
        <dbReference type="EMBL" id="KAJ8452061.1"/>
    </source>
</evidence>